<accession>A0A8J2KAV9</accession>
<dbReference type="Proteomes" id="UP000708208">
    <property type="component" value="Unassembled WGS sequence"/>
</dbReference>
<evidence type="ECO:0000313" key="2">
    <source>
        <dbReference type="EMBL" id="CAG7732279.1"/>
    </source>
</evidence>
<feature type="region of interest" description="Disordered" evidence="1">
    <location>
        <begin position="1"/>
        <end position="20"/>
    </location>
</feature>
<dbReference type="EMBL" id="CAJVCH010227937">
    <property type="protein sequence ID" value="CAG7732279.1"/>
    <property type="molecule type" value="Genomic_DNA"/>
</dbReference>
<evidence type="ECO:0000313" key="3">
    <source>
        <dbReference type="Proteomes" id="UP000708208"/>
    </source>
</evidence>
<name>A0A8J2KAV9_9HEXA</name>
<keyword evidence="3" id="KW-1185">Reference proteome</keyword>
<evidence type="ECO:0000256" key="1">
    <source>
        <dbReference type="SAM" id="MobiDB-lite"/>
    </source>
</evidence>
<proteinExistence type="predicted"/>
<gene>
    <name evidence="2" type="ORF">AFUS01_LOCUS20802</name>
</gene>
<sequence>MVFEKMESKSGTGTGSETLVDATKPGVTSIPLKEVYSKIMKQEGAWSTVDTQLAEKIKSLLLNVKKLDPSLTLTAVVEYPVNVSYIHKVKEDGTRECLAIGSGATADEATATSAERALKIVRKCRKKNPFV</sequence>
<reference evidence="2" key="1">
    <citation type="submission" date="2021-06" db="EMBL/GenBank/DDBJ databases">
        <authorList>
            <person name="Hodson N. C."/>
            <person name="Mongue J. A."/>
            <person name="Jaron S. K."/>
        </authorList>
    </citation>
    <scope>NUCLEOTIDE SEQUENCE</scope>
</reference>
<protein>
    <submittedName>
        <fullName evidence="2">Uncharacterized protein</fullName>
    </submittedName>
</protein>
<organism evidence="2 3">
    <name type="scientific">Allacma fusca</name>
    <dbReference type="NCBI Taxonomy" id="39272"/>
    <lineage>
        <taxon>Eukaryota</taxon>
        <taxon>Metazoa</taxon>
        <taxon>Ecdysozoa</taxon>
        <taxon>Arthropoda</taxon>
        <taxon>Hexapoda</taxon>
        <taxon>Collembola</taxon>
        <taxon>Symphypleona</taxon>
        <taxon>Sminthuridae</taxon>
        <taxon>Allacma</taxon>
    </lineage>
</organism>
<comment type="caution">
    <text evidence="2">The sequence shown here is derived from an EMBL/GenBank/DDBJ whole genome shotgun (WGS) entry which is preliminary data.</text>
</comment>
<dbReference type="AlphaFoldDB" id="A0A8J2KAV9"/>